<evidence type="ECO:0000256" key="2">
    <source>
        <dbReference type="SAM" id="Phobius"/>
    </source>
</evidence>
<accession>A0AAD5T3R6</accession>
<feature type="transmembrane region" description="Helical" evidence="2">
    <location>
        <begin position="226"/>
        <end position="246"/>
    </location>
</feature>
<feature type="transmembrane region" description="Helical" evidence="2">
    <location>
        <begin position="183"/>
        <end position="214"/>
    </location>
</feature>
<evidence type="ECO:0000256" key="1">
    <source>
        <dbReference type="SAM" id="MobiDB-lite"/>
    </source>
</evidence>
<keyword evidence="2" id="KW-0812">Transmembrane</keyword>
<feature type="region of interest" description="Disordered" evidence="1">
    <location>
        <begin position="457"/>
        <end position="478"/>
    </location>
</feature>
<reference evidence="3" key="1">
    <citation type="submission" date="2020-05" db="EMBL/GenBank/DDBJ databases">
        <title>Phylogenomic resolution of chytrid fungi.</title>
        <authorList>
            <person name="Stajich J.E."/>
            <person name="Amses K."/>
            <person name="Simmons R."/>
            <person name="Seto K."/>
            <person name="Myers J."/>
            <person name="Bonds A."/>
            <person name="Quandt C.A."/>
            <person name="Barry K."/>
            <person name="Liu P."/>
            <person name="Grigoriev I."/>
            <person name="Longcore J.E."/>
            <person name="James T.Y."/>
        </authorList>
    </citation>
    <scope>NUCLEOTIDE SEQUENCE</scope>
    <source>
        <strain evidence="3">JEL0513</strain>
    </source>
</reference>
<comment type="caution">
    <text evidence="3">The sequence shown here is derived from an EMBL/GenBank/DDBJ whole genome shotgun (WGS) entry which is preliminary data.</text>
</comment>
<proteinExistence type="predicted"/>
<evidence type="ECO:0000313" key="3">
    <source>
        <dbReference type="EMBL" id="KAJ3129178.1"/>
    </source>
</evidence>
<keyword evidence="4" id="KW-1185">Reference proteome</keyword>
<name>A0AAD5T3R6_9FUNG</name>
<feature type="compositionally biased region" description="Pro residues" evidence="1">
    <location>
        <begin position="464"/>
        <end position="477"/>
    </location>
</feature>
<sequence>MSSVYTELYNLAKTHAVPSSIEEIISIRHSNATHSWGHKFLVSQNIGLQDVMDNTAFASHIASTGRYITSAAKPLIIHSIIVDEFSANAVVHMSYFLQARNIDEVVEQDLIWTLKFAPPVEGGKWLIKESCEFIDGSASARVGTLVRITHENLPDNVKVSRMDGDDQSQSASKAVVHSTPEGVVAVFFGVIGILILTRLSIATIVIITSLTAFFASAVLFFKIESIIQFLLTPAIPIFHAVALLYFSTSKYEPGFVFRAEIDVPMPNMRFLPGWLSISLTPIPEDLEDSPLITIRSSCVDGNENQKISQEQEGAILLQVLLSDKITLAGGKNDCILYIRQQAARVRIGDEAELTTFLRRVQQELQPKSSKNATATAVGTIASETAITISIRTCIRICNFPIFKGTLPTFRLNLTPFLQQLLAPSPPSPKSSSLLQSPSTIPSIHVYETPIAPPKPHIHTFETPTFPPQQPAPPPPPTGATALLPSPTIVLTSGLAPTAGSVVQLSQHATLAFTHAPRLAFAMHEIHAAVHINGKRVTSAIVHPFALQKDTPLHVTVNNPRLLRNGASAAAAFMDVTGLMARVLGFGIGAIEVVAGEAARRVGVAGPRAGNVAVGVKVLRVVGYGVGGEPVELDWVVRVLRGVDLDLGTEVSVFGSGSSPAVKDGGSGDADSGVSWDEYEDFVDDPLGWAFI</sequence>
<gene>
    <name evidence="3" type="ORF">HK100_008779</name>
</gene>
<dbReference type="Proteomes" id="UP001211907">
    <property type="component" value="Unassembled WGS sequence"/>
</dbReference>
<keyword evidence="2" id="KW-1133">Transmembrane helix</keyword>
<organism evidence="3 4">
    <name type="scientific">Physocladia obscura</name>
    <dbReference type="NCBI Taxonomy" id="109957"/>
    <lineage>
        <taxon>Eukaryota</taxon>
        <taxon>Fungi</taxon>
        <taxon>Fungi incertae sedis</taxon>
        <taxon>Chytridiomycota</taxon>
        <taxon>Chytridiomycota incertae sedis</taxon>
        <taxon>Chytridiomycetes</taxon>
        <taxon>Chytridiales</taxon>
        <taxon>Chytriomycetaceae</taxon>
        <taxon>Physocladia</taxon>
    </lineage>
</organism>
<keyword evidence="2" id="KW-0472">Membrane</keyword>
<dbReference type="AlphaFoldDB" id="A0AAD5T3R6"/>
<dbReference type="EMBL" id="JADGJH010000434">
    <property type="protein sequence ID" value="KAJ3129178.1"/>
    <property type="molecule type" value="Genomic_DNA"/>
</dbReference>
<protein>
    <submittedName>
        <fullName evidence="3">Uncharacterized protein</fullName>
    </submittedName>
</protein>
<evidence type="ECO:0000313" key="4">
    <source>
        <dbReference type="Proteomes" id="UP001211907"/>
    </source>
</evidence>